<accession>A0A0V1C411</accession>
<sequence>MDMITCESGSLCFHRETLRIFCISVLNNQKIAK</sequence>
<dbReference type="Proteomes" id="UP000054653">
    <property type="component" value="Unassembled WGS sequence"/>
</dbReference>
<proteinExistence type="predicted"/>
<comment type="caution">
    <text evidence="1">The sequence shown here is derived from an EMBL/GenBank/DDBJ whole genome shotgun (WGS) entry which is preliminary data.</text>
</comment>
<protein>
    <submittedName>
        <fullName evidence="1">Uncharacterized protein</fullName>
    </submittedName>
</protein>
<evidence type="ECO:0000313" key="2">
    <source>
        <dbReference type="Proteomes" id="UP000054653"/>
    </source>
</evidence>
<name>A0A0V1C411_TRIBR</name>
<evidence type="ECO:0000313" key="1">
    <source>
        <dbReference type="EMBL" id="KRY44036.1"/>
    </source>
</evidence>
<dbReference type="AlphaFoldDB" id="A0A0V1C411"/>
<reference evidence="1 2" key="1">
    <citation type="submission" date="2015-01" db="EMBL/GenBank/DDBJ databases">
        <title>Evolution of Trichinella species and genotypes.</title>
        <authorList>
            <person name="Korhonen P.K."/>
            <person name="Edoardo P."/>
            <person name="Giuseppe L.R."/>
            <person name="Gasser R.B."/>
        </authorList>
    </citation>
    <scope>NUCLEOTIDE SEQUENCE [LARGE SCALE GENOMIC DNA]</scope>
    <source>
        <strain evidence="1">ISS120</strain>
    </source>
</reference>
<gene>
    <name evidence="1" type="ORF">T03_888</name>
</gene>
<organism evidence="1 2">
    <name type="scientific">Trichinella britovi</name>
    <name type="common">Parasitic roundworm</name>
    <dbReference type="NCBI Taxonomy" id="45882"/>
    <lineage>
        <taxon>Eukaryota</taxon>
        <taxon>Metazoa</taxon>
        <taxon>Ecdysozoa</taxon>
        <taxon>Nematoda</taxon>
        <taxon>Enoplea</taxon>
        <taxon>Dorylaimia</taxon>
        <taxon>Trichinellida</taxon>
        <taxon>Trichinellidae</taxon>
        <taxon>Trichinella</taxon>
    </lineage>
</organism>
<dbReference type="EMBL" id="JYDI01000761">
    <property type="protein sequence ID" value="KRY44036.1"/>
    <property type="molecule type" value="Genomic_DNA"/>
</dbReference>
<keyword evidence="2" id="KW-1185">Reference proteome</keyword>